<evidence type="ECO:0000313" key="1">
    <source>
        <dbReference type="EMBL" id="NOU59215.1"/>
    </source>
</evidence>
<dbReference type="EMBL" id="RZNH01000005">
    <property type="protein sequence ID" value="NOU59215.1"/>
    <property type="molecule type" value="Genomic_DNA"/>
</dbReference>
<dbReference type="RefSeq" id="WP_171594485.1">
    <property type="nucleotide sequence ID" value="NZ_RZNH01000005.1"/>
</dbReference>
<comment type="caution">
    <text evidence="1">The sequence shown here is derived from an EMBL/GenBank/DDBJ whole genome shotgun (WGS) entry which is preliminary data.</text>
</comment>
<dbReference type="Proteomes" id="UP000732105">
    <property type="component" value="Unassembled WGS sequence"/>
</dbReference>
<keyword evidence="2" id="KW-1185">Reference proteome</keyword>
<proteinExistence type="predicted"/>
<protein>
    <submittedName>
        <fullName evidence="1">SPOR domain-containing protein</fullName>
    </submittedName>
</protein>
<sequence>MRNIYFIICFVLSVGTIGYFSPFLDLNFGSSSAGSTSYAVEIAQFKYPVYTDYFEKLEGVIELSGDGVFHYVSGITKSKKEAEDLSEKIRGMGYEEAKVIDLLEEFSEEDLAGVVDLEAQDQKVQQKESAKQAIAKLSDIDNAYFYTILLKESKEILTADQFAPLKPKAHKQGDQFYYLYGRFEDVGNAQKYLEDKIRKDYASAQLVVINKGTLMHASKAKPASATTASASNNMGRKMRGKEYVDYYYELSTTSFAKTPLYYIEVGPYNDKTEADEAVRKLHDLGFTKAGIKDPSKEKRSVTKPDAAADAHYTIQIFAGRNKVKTERFKIDGVSQSYDQNDKLYRYFVGDYDNYWVCRRELREVRKQGFRDAFIVKL</sequence>
<evidence type="ECO:0000313" key="2">
    <source>
        <dbReference type="Proteomes" id="UP000732105"/>
    </source>
</evidence>
<gene>
    <name evidence="1" type="ORF">ELS83_05235</name>
</gene>
<organism evidence="1 2">
    <name type="scientific">Marinifilum caeruleilacunae</name>
    <dbReference type="NCBI Taxonomy" id="2499076"/>
    <lineage>
        <taxon>Bacteria</taxon>
        <taxon>Pseudomonadati</taxon>
        <taxon>Bacteroidota</taxon>
        <taxon>Bacteroidia</taxon>
        <taxon>Marinilabiliales</taxon>
        <taxon>Marinifilaceae</taxon>
    </lineage>
</organism>
<reference evidence="1 2" key="1">
    <citation type="submission" date="2018-12" db="EMBL/GenBank/DDBJ databases">
        <title>Marinifilum JC070 sp. nov., a marine bacterium isolated from Yongle Blue Hole in the South China Sea.</title>
        <authorList>
            <person name="Fu T."/>
        </authorList>
    </citation>
    <scope>NUCLEOTIDE SEQUENCE [LARGE SCALE GENOMIC DNA]</scope>
    <source>
        <strain evidence="1 2">JC070</strain>
    </source>
</reference>
<accession>A0ABX1WSY7</accession>
<name>A0ABX1WSY7_9BACT</name>